<dbReference type="Gene3D" id="3.40.50.12780">
    <property type="entry name" value="N-terminal domain of ligase-like"/>
    <property type="match status" value="1"/>
</dbReference>
<sequence>MNPHDDPLAQDPLLRELAELQQRHWPAAIARKPAYPFGELALSEYLRRWAALQPQKAAVIFYGQTITYAQLDALSERCAALLASHGVQAGERVAVMLPNCPQYHIVFFAILKLGAVHVPVNPLFKAQELLYELNDSGAKTLVVLDQLAEMAGRVLPRTSVTTGFFTSMHDMLPAAPTLPVPPSILGPRIAPAGMLDLMPALHASTQQAPQPSQPPQWTRRTPELDAPAALNYTGGTTGMPKGCVHTQRDMIYTAATTCSVAHQIGPDDITLNYMALFWIAGENAGMIFPIFSGSTVVLLARWDPVGAMAAIERYGITRAGMVLDNAVEIMEHPQAGAYDLRSLKVVRVSSFVKKLNPEYRRRWCQLTGTVMIEAAWGMTETHTCDTFTAGQQDDDLDLRGQPVFVGLPVPGTVIKICSFQTGATLPIGQEGEIVVRSPSLLKAYWNKAEATTESLRGGWLHTGDIGVFDARGCLHFLGRAKEMLKVKGMSVFPSEVEALLGRHPEVLGCGVVGQADAEKGEIPIAFVRLRDASALTEADLAAWCRDNMAGYKVPQIRLVSALPMTATGKVKKHELQALLQ</sequence>
<dbReference type="InterPro" id="IPR045851">
    <property type="entry name" value="AMP-bd_C_sf"/>
</dbReference>
<evidence type="ECO:0000313" key="4">
    <source>
        <dbReference type="Proteomes" id="UP000000374"/>
    </source>
</evidence>
<dbReference type="EMBL" id="CP000542">
    <property type="protein sequence ID" value="ABM59158.1"/>
    <property type="molecule type" value="Genomic_DNA"/>
</dbReference>
<dbReference type="OrthoDB" id="9047442at2"/>
<keyword evidence="3" id="KW-0436">Ligase</keyword>
<dbReference type="NCBIfam" id="NF004822">
    <property type="entry name" value="PRK06178.1"/>
    <property type="match status" value="1"/>
</dbReference>
<dbReference type="Gene3D" id="3.30.300.30">
    <property type="match status" value="1"/>
</dbReference>
<protein>
    <submittedName>
        <fullName evidence="3">AMP-dependent synthetase and ligase</fullName>
    </submittedName>
</protein>
<name>A1WNF1_VEREI</name>
<dbReference type="GeneID" id="76461863"/>
<gene>
    <name evidence="3" type="ordered locus">Veis_3437</name>
</gene>
<dbReference type="InterPro" id="IPR025110">
    <property type="entry name" value="AMP-bd_C"/>
</dbReference>
<dbReference type="Proteomes" id="UP000000374">
    <property type="component" value="Chromosome"/>
</dbReference>
<evidence type="ECO:0000313" key="3">
    <source>
        <dbReference type="EMBL" id="ABM59158.1"/>
    </source>
</evidence>
<dbReference type="PROSITE" id="PS00455">
    <property type="entry name" value="AMP_BINDING"/>
    <property type="match status" value="1"/>
</dbReference>
<feature type="domain" description="AMP-dependent synthetase/ligase" evidence="1">
    <location>
        <begin position="46"/>
        <end position="445"/>
    </location>
</feature>
<dbReference type="PANTHER" id="PTHR43767">
    <property type="entry name" value="LONG-CHAIN-FATTY-ACID--COA LIGASE"/>
    <property type="match status" value="1"/>
</dbReference>
<dbReference type="AlphaFoldDB" id="A1WNF1"/>
<dbReference type="SUPFAM" id="SSF56801">
    <property type="entry name" value="Acetyl-CoA synthetase-like"/>
    <property type="match status" value="1"/>
</dbReference>
<dbReference type="GO" id="GO:0016878">
    <property type="term" value="F:acid-thiol ligase activity"/>
    <property type="evidence" value="ECO:0007669"/>
    <property type="project" value="UniProtKB-ARBA"/>
</dbReference>
<dbReference type="Pfam" id="PF13193">
    <property type="entry name" value="AMP-binding_C"/>
    <property type="match status" value="1"/>
</dbReference>
<dbReference type="InterPro" id="IPR020845">
    <property type="entry name" value="AMP-binding_CS"/>
</dbReference>
<dbReference type="InterPro" id="IPR042099">
    <property type="entry name" value="ANL_N_sf"/>
</dbReference>
<organism evidence="3 4">
    <name type="scientific">Verminephrobacter eiseniae (strain EF01-2)</name>
    <dbReference type="NCBI Taxonomy" id="391735"/>
    <lineage>
        <taxon>Bacteria</taxon>
        <taxon>Pseudomonadati</taxon>
        <taxon>Pseudomonadota</taxon>
        <taxon>Betaproteobacteria</taxon>
        <taxon>Burkholderiales</taxon>
        <taxon>Comamonadaceae</taxon>
        <taxon>Verminephrobacter</taxon>
    </lineage>
</organism>
<dbReference type="KEGG" id="vei:Veis_3437"/>
<keyword evidence="4" id="KW-1185">Reference proteome</keyword>
<evidence type="ECO:0000259" key="1">
    <source>
        <dbReference type="Pfam" id="PF00501"/>
    </source>
</evidence>
<dbReference type="InterPro" id="IPR050237">
    <property type="entry name" value="ATP-dep_AMP-bd_enzyme"/>
</dbReference>
<dbReference type="STRING" id="391735.Veis_3437"/>
<proteinExistence type="predicted"/>
<evidence type="ECO:0000259" key="2">
    <source>
        <dbReference type="Pfam" id="PF13193"/>
    </source>
</evidence>
<reference evidence="4" key="1">
    <citation type="submission" date="2006-12" db="EMBL/GenBank/DDBJ databases">
        <title>Complete sequence of chromosome 1 of Verminephrobacter eiseniae EF01-2.</title>
        <authorList>
            <person name="Copeland A."/>
            <person name="Lucas S."/>
            <person name="Lapidus A."/>
            <person name="Barry K."/>
            <person name="Detter J.C."/>
            <person name="Glavina del Rio T."/>
            <person name="Dalin E."/>
            <person name="Tice H."/>
            <person name="Pitluck S."/>
            <person name="Chertkov O."/>
            <person name="Brettin T."/>
            <person name="Bruce D."/>
            <person name="Han C."/>
            <person name="Tapia R."/>
            <person name="Gilna P."/>
            <person name="Schmutz J."/>
            <person name="Larimer F."/>
            <person name="Land M."/>
            <person name="Hauser L."/>
            <person name="Kyrpides N."/>
            <person name="Kim E."/>
            <person name="Stahl D."/>
            <person name="Richardson P."/>
        </authorList>
    </citation>
    <scope>NUCLEOTIDE SEQUENCE [LARGE SCALE GENOMIC DNA]</scope>
    <source>
        <strain evidence="4">EF01-2</strain>
    </source>
</reference>
<dbReference type="InterPro" id="IPR000873">
    <property type="entry name" value="AMP-dep_synth/lig_dom"/>
</dbReference>
<dbReference type="Pfam" id="PF00501">
    <property type="entry name" value="AMP-binding"/>
    <property type="match status" value="1"/>
</dbReference>
<dbReference type="PANTHER" id="PTHR43767:SF1">
    <property type="entry name" value="NONRIBOSOMAL PEPTIDE SYNTHASE PES1 (EUROFUNG)-RELATED"/>
    <property type="match status" value="1"/>
</dbReference>
<accession>A1WNF1</accession>
<dbReference type="HOGENOM" id="CLU_000022_59_9_4"/>
<dbReference type="eggNOG" id="COG0318">
    <property type="taxonomic scope" value="Bacteria"/>
</dbReference>
<dbReference type="RefSeq" id="WP_011811150.1">
    <property type="nucleotide sequence ID" value="NC_008786.1"/>
</dbReference>
<feature type="domain" description="AMP-binding enzyme C-terminal" evidence="2">
    <location>
        <begin position="495"/>
        <end position="569"/>
    </location>
</feature>